<gene>
    <name evidence="5" type="ORF">ONB1V03_LOCUS21234</name>
</gene>
<dbReference type="SUPFAM" id="SSF82199">
    <property type="entry name" value="SET domain"/>
    <property type="match status" value="1"/>
</dbReference>
<accession>A0A7R9R0U0</accession>
<dbReference type="PANTHER" id="PTHR13271">
    <property type="entry name" value="UNCHARACTERIZED PUTATIVE METHYLTRANSFERASE"/>
    <property type="match status" value="1"/>
</dbReference>
<proteinExistence type="inferred from homology"/>
<keyword evidence="2 4" id="KW-0808">Transferase</keyword>
<dbReference type="Proteomes" id="UP000728032">
    <property type="component" value="Unassembled WGS sequence"/>
</dbReference>
<dbReference type="AlphaFoldDB" id="A0A7R9R0U0"/>
<dbReference type="GO" id="GO:0032259">
    <property type="term" value="P:methylation"/>
    <property type="evidence" value="ECO:0007669"/>
    <property type="project" value="UniProtKB-KW"/>
</dbReference>
<keyword evidence="1 4" id="KW-0489">Methyltransferase</keyword>
<dbReference type="EMBL" id="CAJPVJ010040159">
    <property type="protein sequence ID" value="CAG2181813.1"/>
    <property type="molecule type" value="Genomic_DNA"/>
</dbReference>
<dbReference type="EC" id="2.1.1.85" evidence="4"/>
<organism evidence="5">
    <name type="scientific">Oppiella nova</name>
    <dbReference type="NCBI Taxonomy" id="334625"/>
    <lineage>
        <taxon>Eukaryota</taxon>
        <taxon>Metazoa</taxon>
        <taxon>Ecdysozoa</taxon>
        <taxon>Arthropoda</taxon>
        <taxon>Chelicerata</taxon>
        <taxon>Arachnida</taxon>
        <taxon>Acari</taxon>
        <taxon>Acariformes</taxon>
        <taxon>Sarcoptiformes</taxon>
        <taxon>Oribatida</taxon>
        <taxon>Brachypylina</taxon>
        <taxon>Oppioidea</taxon>
        <taxon>Oppiidae</taxon>
        <taxon>Oppiella</taxon>
    </lineage>
</organism>
<dbReference type="PROSITE" id="PS51565">
    <property type="entry name" value="SAM_MT85_SETD3"/>
    <property type="match status" value="1"/>
</dbReference>
<evidence type="ECO:0000313" key="5">
    <source>
        <dbReference type="EMBL" id="CAD7664676.1"/>
    </source>
</evidence>
<evidence type="ECO:0000256" key="4">
    <source>
        <dbReference type="PROSITE-ProRule" id="PRU00898"/>
    </source>
</evidence>
<name>A0A7R9R0U0_9ACAR</name>
<dbReference type="GO" id="GO:0016279">
    <property type="term" value="F:protein-lysine N-methyltransferase activity"/>
    <property type="evidence" value="ECO:0007669"/>
    <property type="project" value="TreeGrafter"/>
</dbReference>
<evidence type="ECO:0000313" key="6">
    <source>
        <dbReference type="Proteomes" id="UP000728032"/>
    </source>
</evidence>
<dbReference type="PANTHER" id="PTHR13271:SF47">
    <property type="entry name" value="ACTIN-HISTIDINE N-METHYLTRANSFERASE"/>
    <property type="match status" value="1"/>
</dbReference>
<evidence type="ECO:0000256" key="1">
    <source>
        <dbReference type="ARBA" id="ARBA00022603"/>
    </source>
</evidence>
<keyword evidence="3 4" id="KW-0949">S-adenosyl-L-methionine</keyword>
<dbReference type="InterPro" id="IPR050600">
    <property type="entry name" value="SETD3_SETD6_MTase"/>
</dbReference>
<keyword evidence="6" id="KW-1185">Reference proteome</keyword>
<dbReference type="GO" id="GO:0018064">
    <property type="term" value="F:protein-L-histidine N-tele-methyltransferase activity"/>
    <property type="evidence" value="ECO:0007669"/>
    <property type="project" value="UniProtKB-EC"/>
</dbReference>
<reference evidence="5" key="1">
    <citation type="submission" date="2020-11" db="EMBL/GenBank/DDBJ databases">
        <authorList>
            <person name="Tran Van P."/>
        </authorList>
    </citation>
    <scope>NUCLEOTIDE SEQUENCE</scope>
</reference>
<evidence type="ECO:0000256" key="3">
    <source>
        <dbReference type="ARBA" id="ARBA00022691"/>
    </source>
</evidence>
<comment type="catalytic activity">
    <reaction evidence="4">
        <text>L-histidyl-[protein] + S-adenosyl-L-methionine = N(tele)-methyl-L-histidyl-[protein] + S-adenosyl-L-homocysteine + H(+)</text>
        <dbReference type="Rhea" id="RHEA:19369"/>
        <dbReference type="Rhea" id="RHEA-COMP:9745"/>
        <dbReference type="Rhea" id="RHEA-COMP:11600"/>
        <dbReference type="ChEBI" id="CHEBI:15378"/>
        <dbReference type="ChEBI" id="CHEBI:16367"/>
        <dbReference type="ChEBI" id="CHEBI:29979"/>
        <dbReference type="ChEBI" id="CHEBI:57856"/>
        <dbReference type="ChEBI" id="CHEBI:59789"/>
        <dbReference type="EC" id="2.1.1.85"/>
    </reaction>
</comment>
<dbReference type="Gene3D" id="3.90.1410.10">
    <property type="entry name" value="set domain protein methyltransferase, domain 1"/>
    <property type="match status" value="1"/>
</dbReference>
<protein>
    <recommendedName>
        <fullName evidence="4">protein-histidine N-methyltransferase</fullName>
        <ecNumber evidence="4">2.1.1.85</ecNumber>
    </recommendedName>
</protein>
<evidence type="ECO:0000256" key="2">
    <source>
        <dbReference type="ARBA" id="ARBA00022679"/>
    </source>
</evidence>
<dbReference type="OrthoDB" id="6410874at2759"/>
<sequence>VIPRKVMITCETALNSDRNLASFISDDPVLRHMPNIVAALHLIDEYCKPDSFWRPYVRCLPSHYDTALYLSDADVNQLKGSQALEEVVKLKRSIARQYAYFTNQMHTNDKAMRLEFKHFFTYELYR</sequence>
<dbReference type="InterPro" id="IPR025785">
    <property type="entry name" value="SETD3"/>
</dbReference>
<comment type="similarity">
    <text evidence="4">Belongs to the class V-like SAM-binding methyltransferase superfamily. SETD3 actin-histidine methyltransferase family.</text>
</comment>
<feature type="non-terminal residue" evidence="5">
    <location>
        <position position="1"/>
    </location>
</feature>
<dbReference type="InterPro" id="IPR046341">
    <property type="entry name" value="SET_dom_sf"/>
</dbReference>
<dbReference type="EMBL" id="OC954984">
    <property type="protein sequence ID" value="CAD7664676.1"/>
    <property type="molecule type" value="Genomic_DNA"/>
</dbReference>